<name>A0A518I8Q0_9PLAN</name>
<protein>
    <submittedName>
        <fullName evidence="3">Uncharacterized protein</fullName>
    </submittedName>
</protein>
<keyword evidence="1" id="KW-0472">Membrane</keyword>
<feature type="signal peptide" evidence="2">
    <location>
        <begin position="1"/>
        <end position="22"/>
    </location>
</feature>
<keyword evidence="1" id="KW-0812">Transmembrane</keyword>
<evidence type="ECO:0000256" key="1">
    <source>
        <dbReference type="SAM" id="Phobius"/>
    </source>
</evidence>
<feature type="transmembrane region" description="Helical" evidence="1">
    <location>
        <begin position="360"/>
        <end position="378"/>
    </location>
</feature>
<evidence type="ECO:0000313" key="3">
    <source>
        <dbReference type="EMBL" id="QDV49467.1"/>
    </source>
</evidence>
<organism evidence="3 4">
    <name type="scientific">Gimesia fumaroli</name>
    <dbReference type="NCBI Taxonomy" id="2527976"/>
    <lineage>
        <taxon>Bacteria</taxon>
        <taxon>Pseudomonadati</taxon>
        <taxon>Planctomycetota</taxon>
        <taxon>Planctomycetia</taxon>
        <taxon>Planctomycetales</taxon>
        <taxon>Planctomycetaceae</taxon>
        <taxon>Gimesia</taxon>
    </lineage>
</organism>
<dbReference type="AlphaFoldDB" id="A0A518I8Q0"/>
<sequence precursor="true">MRYLLLNLLMIVFFSGVPTSFAQNVPPEQDDVAADRVKFCLSGIREHCQSLKSGLATYQGSLNMEIRRQPEKNLSGPVSGTLAFEDMKVRFDVTRPGWTVDSDNIEHPSGDKTMGTATAKMKKGTLTKMFSDDGSKIAIWQSFQPLISIAKASSFPDRRVTEYIDYRCPPLFDVLSVDRGYSLDQILNQFDTGFPLSVASVEKESETIWKLIWTYTNTEYDEVTRWILSVDIQQGFSPTKFLCESTRLQNVKDDSSWIPEWENTTTWKEVSDVWVPVHVERKRFMGPYSGTNEVFTADLKWQSVNKPIADDVFTYADFDVPDHIAIQDTSSGEAVWIKPLPPPNIPPPEPQVSSNSSTKTILIGLNLLIVLLIGVWFLRKRMSHS</sequence>
<evidence type="ECO:0000313" key="4">
    <source>
        <dbReference type="Proteomes" id="UP000318313"/>
    </source>
</evidence>
<keyword evidence="1" id="KW-1133">Transmembrane helix</keyword>
<gene>
    <name evidence="3" type="ORF">Enr17x_14850</name>
</gene>
<dbReference type="KEGG" id="gfm:Enr17x_14850"/>
<accession>A0A518I8Q0</accession>
<keyword evidence="2" id="KW-0732">Signal</keyword>
<dbReference type="RefSeq" id="WP_145307252.1">
    <property type="nucleotide sequence ID" value="NZ_CP037452.1"/>
</dbReference>
<dbReference type="Proteomes" id="UP000318313">
    <property type="component" value="Chromosome"/>
</dbReference>
<feature type="chain" id="PRO_5021986646" evidence="2">
    <location>
        <begin position="23"/>
        <end position="385"/>
    </location>
</feature>
<dbReference type="OrthoDB" id="290369at2"/>
<dbReference type="EMBL" id="CP037452">
    <property type="protein sequence ID" value="QDV49467.1"/>
    <property type="molecule type" value="Genomic_DNA"/>
</dbReference>
<keyword evidence="4" id="KW-1185">Reference proteome</keyword>
<evidence type="ECO:0000256" key="2">
    <source>
        <dbReference type="SAM" id="SignalP"/>
    </source>
</evidence>
<reference evidence="3 4" key="1">
    <citation type="submission" date="2019-03" db="EMBL/GenBank/DDBJ databases">
        <title>Deep-cultivation of Planctomycetes and their phenomic and genomic characterization uncovers novel biology.</title>
        <authorList>
            <person name="Wiegand S."/>
            <person name="Jogler M."/>
            <person name="Boedeker C."/>
            <person name="Pinto D."/>
            <person name="Vollmers J."/>
            <person name="Rivas-Marin E."/>
            <person name="Kohn T."/>
            <person name="Peeters S.H."/>
            <person name="Heuer A."/>
            <person name="Rast P."/>
            <person name="Oberbeckmann S."/>
            <person name="Bunk B."/>
            <person name="Jeske O."/>
            <person name="Meyerdierks A."/>
            <person name="Storesund J.E."/>
            <person name="Kallscheuer N."/>
            <person name="Luecker S."/>
            <person name="Lage O.M."/>
            <person name="Pohl T."/>
            <person name="Merkel B.J."/>
            <person name="Hornburger P."/>
            <person name="Mueller R.-W."/>
            <person name="Bruemmer F."/>
            <person name="Labrenz M."/>
            <person name="Spormann A.M."/>
            <person name="Op den Camp H."/>
            <person name="Overmann J."/>
            <person name="Amann R."/>
            <person name="Jetten M.S.M."/>
            <person name="Mascher T."/>
            <person name="Medema M.H."/>
            <person name="Devos D.P."/>
            <person name="Kaster A.-K."/>
            <person name="Ovreas L."/>
            <person name="Rohde M."/>
            <person name="Galperin M.Y."/>
            <person name="Jogler C."/>
        </authorList>
    </citation>
    <scope>NUCLEOTIDE SEQUENCE [LARGE SCALE GENOMIC DNA]</scope>
    <source>
        <strain evidence="3 4">Enr17</strain>
    </source>
</reference>
<proteinExistence type="predicted"/>